<name>A0A0K8J4B8_9FIRM</name>
<evidence type="ECO:0000313" key="3">
    <source>
        <dbReference type="Proteomes" id="UP000196053"/>
    </source>
</evidence>
<gene>
    <name evidence="2" type="ORF">SD1D_0638</name>
</gene>
<reference evidence="3" key="1">
    <citation type="submission" date="2015-09" db="EMBL/GenBank/DDBJ databases">
        <authorList>
            <person name="Wibberg D."/>
        </authorList>
    </citation>
    <scope>NUCLEOTIDE SEQUENCE [LARGE SCALE GENOMIC DNA]</scope>
    <source>
        <strain evidence="3">SD1D</strain>
    </source>
</reference>
<feature type="compositionally biased region" description="Low complexity" evidence="1">
    <location>
        <begin position="37"/>
        <end position="55"/>
    </location>
</feature>
<dbReference type="EMBL" id="LN879430">
    <property type="protein sequence ID" value="CUH92189.1"/>
    <property type="molecule type" value="Genomic_DNA"/>
</dbReference>
<dbReference type="AlphaFoldDB" id="A0A0K8J4B8"/>
<keyword evidence="3" id="KW-1185">Reference proteome</keyword>
<proteinExistence type="predicted"/>
<dbReference type="Proteomes" id="UP000196053">
    <property type="component" value="Chromosome I"/>
</dbReference>
<sequence>MDRFHDSKATPTKRTGEKNNSDSVHTGKNIDNDTSKIIAPEIVPTTPATATPSIPDEMPAREIK</sequence>
<accession>A0A0K8J4B8</accession>
<dbReference type="KEGG" id="hsd:SD1D_0638"/>
<feature type="region of interest" description="Disordered" evidence="1">
    <location>
        <begin position="1"/>
        <end position="64"/>
    </location>
</feature>
<evidence type="ECO:0000313" key="2">
    <source>
        <dbReference type="EMBL" id="CUH92189.1"/>
    </source>
</evidence>
<organism evidence="2 3">
    <name type="scientific">Herbinix luporum</name>
    <dbReference type="NCBI Taxonomy" id="1679721"/>
    <lineage>
        <taxon>Bacteria</taxon>
        <taxon>Bacillati</taxon>
        <taxon>Bacillota</taxon>
        <taxon>Clostridia</taxon>
        <taxon>Lachnospirales</taxon>
        <taxon>Lachnospiraceae</taxon>
        <taxon>Herbinix</taxon>
    </lineage>
</organism>
<evidence type="ECO:0000256" key="1">
    <source>
        <dbReference type="SAM" id="MobiDB-lite"/>
    </source>
</evidence>
<feature type="compositionally biased region" description="Basic and acidic residues" evidence="1">
    <location>
        <begin position="1"/>
        <end position="20"/>
    </location>
</feature>
<protein>
    <submittedName>
        <fullName evidence="2">Uncharacterized protein</fullName>
    </submittedName>
</protein>
<dbReference type="RefSeq" id="WP_058257581.1">
    <property type="nucleotide sequence ID" value="NZ_DUPS01000033.1"/>
</dbReference>